<dbReference type="AlphaFoldDB" id="A0A2S6C836"/>
<accession>A0A2S6C836</accession>
<keyword evidence="2" id="KW-1185">Reference proteome</keyword>
<dbReference type="OrthoDB" id="10484953at2759"/>
<gene>
    <name evidence="1" type="ORF">CBER1_03805</name>
</gene>
<name>A0A2S6C836_9PEZI</name>
<dbReference type="Proteomes" id="UP000237631">
    <property type="component" value="Unassembled WGS sequence"/>
</dbReference>
<dbReference type="EMBL" id="PNEN01000529">
    <property type="protein sequence ID" value="PPJ55894.1"/>
    <property type="molecule type" value="Genomic_DNA"/>
</dbReference>
<evidence type="ECO:0000313" key="2">
    <source>
        <dbReference type="Proteomes" id="UP000237631"/>
    </source>
</evidence>
<organism evidence="1 2">
    <name type="scientific">Cercospora berteroae</name>
    <dbReference type="NCBI Taxonomy" id="357750"/>
    <lineage>
        <taxon>Eukaryota</taxon>
        <taxon>Fungi</taxon>
        <taxon>Dikarya</taxon>
        <taxon>Ascomycota</taxon>
        <taxon>Pezizomycotina</taxon>
        <taxon>Dothideomycetes</taxon>
        <taxon>Dothideomycetidae</taxon>
        <taxon>Mycosphaerellales</taxon>
        <taxon>Mycosphaerellaceae</taxon>
        <taxon>Cercospora</taxon>
    </lineage>
</organism>
<protein>
    <submittedName>
        <fullName evidence="1">Uncharacterized protein</fullName>
    </submittedName>
</protein>
<proteinExistence type="predicted"/>
<evidence type="ECO:0000313" key="1">
    <source>
        <dbReference type="EMBL" id="PPJ55894.1"/>
    </source>
</evidence>
<sequence>METGNVRHVATAEDMIPESAFDSSANAAKAGTKDIQSVFFVNVSPRRDGRSPDHQRQLDEAKACIDLHNQYLALGIVERFTEQVKSGKLPTSGATQDQVARSKYKATSTASWLTQISGCLRQIRTSASSTFEFDLTAVRLPAKNLDVTIVITLIAARGDGFHTSGRLITLRTEDHLVEYVSKKETAKVADFALEYFQGDALFDMNMFRTMKVELSKTVKQEAKRPVVNQYDVIV</sequence>
<reference evidence="2" key="1">
    <citation type="journal article" date="2017" name="bioRxiv">
        <title>Conservation of a gene cluster reveals novel cercosporin biosynthetic mechanisms and extends production to the genus Colletotrichum.</title>
        <authorList>
            <person name="de Jonge R."/>
            <person name="Ebert M.K."/>
            <person name="Huitt-Roehl C.R."/>
            <person name="Pal P."/>
            <person name="Suttle J.C."/>
            <person name="Spanner R.E."/>
            <person name="Neubauer J.D."/>
            <person name="Jurick W.M.II."/>
            <person name="Stott K.A."/>
            <person name="Secor G.A."/>
            <person name="Thomma B.P.H.J."/>
            <person name="Van de Peer Y."/>
            <person name="Townsend C.A."/>
            <person name="Bolton M.D."/>
        </authorList>
    </citation>
    <scope>NUCLEOTIDE SEQUENCE [LARGE SCALE GENOMIC DNA]</scope>
    <source>
        <strain evidence="2">CBS538.71</strain>
    </source>
</reference>
<comment type="caution">
    <text evidence="1">The sequence shown here is derived from an EMBL/GenBank/DDBJ whole genome shotgun (WGS) entry which is preliminary data.</text>
</comment>